<dbReference type="PROSITE" id="PS00107">
    <property type="entry name" value="PROTEIN_KINASE_ATP"/>
    <property type="match status" value="1"/>
</dbReference>
<feature type="compositionally biased region" description="Polar residues" evidence="10">
    <location>
        <begin position="491"/>
        <end position="518"/>
    </location>
</feature>
<comment type="subcellular location">
    <subcellularLocation>
        <location evidence="1">Membrane</location>
        <topology evidence="1">Single-pass membrane protein</topology>
    </subcellularLocation>
</comment>
<keyword evidence="2" id="KW-0808">Transferase</keyword>
<dbReference type="InterPro" id="IPR000719">
    <property type="entry name" value="Prot_kinase_dom"/>
</dbReference>
<keyword evidence="7" id="KW-1133">Transmembrane helix</keyword>
<dbReference type="PROSITE" id="PS00108">
    <property type="entry name" value="PROTEIN_KINASE_ST"/>
    <property type="match status" value="1"/>
</dbReference>
<evidence type="ECO:0000256" key="1">
    <source>
        <dbReference type="ARBA" id="ARBA00004167"/>
    </source>
</evidence>
<dbReference type="GO" id="GO:0031992">
    <property type="term" value="F:energy transducer activity"/>
    <property type="evidence" value="ECO:0007669"/>
    <property type="project" value="InterPro"/>
</dbReference>
<keyword evidence="6 9" id="KW-0067">ATP-binding</keyword>
<dbReference type="NCBIfam" id="TIGR01352">
    <property type="entry name" value="tonB_Cterm"/>
    <property type="match status" value="1"/>
</dbReference>
<evidence type="ECO:0000259" key="12">
    <source>
        <dbReference type="PROSITE" id="PS52015"/>
    </source>
</evidence>
<dbReference type="Gene3D" id="1.10.510.10">
    <property type="entry name" value="Transferase(Phosphotransferase) domain 1"/>
    <property type="match status" value="1"/>
</dbReference>
<dbReference type="InterPro" id="IPR011009">
    <property type="entry name" value="Kinase-like_dom_sf"/>
</dbReference>
<evidence type="ECO:0000313" key="14">
    <source>
        <dbReference type="Proteomes" id="UP000823865"/>
    </source>
</evidence>
<dbReference type="SUPFAM" id="SSF56112">
    <property type="entry name" value="Protein kinase-like (PK-like)"/>
    <property type="match status" value="1"/>
</dbReference>
<evidence type="ECO:0000256" key="4">
    <source>
        <dbReference type="ARBA" id="ARBA00022741"/>
    </source>
</evidence>
<dbReference type="CDD" id="cd14014">
    <property type="entry name" value="STKc_PknB_like"/>
    <property type="match status" value="1"/>
</dbReference>
<dbReference type="InterPro" id="IPR037682">
    <property type="entry name" value="TonB_C"/>
</dbReference>
<protein>
    <submittedName>
        <fullName evidence="13">TonB family protein</fullName>
    </submittedName>
</protein>
<dbReference type="PANTHER" id="PTHR43289:SF34">
    <property type="entry name" value="SERINE_THREONINE-PROTEIN KINASE YBDM-RELATED"/>
    <property type="match status" value="1"/>
</dbReference>
<dbReference type="InterPro" id="IPR006260">
    <property type="entry name" value="TonB/TolA_C"/>
</dbReference>
<feature type="binding site" evidence="9">
    <location>
        <position position="61"/>
    </location>
    <ligand>
        <name>ATP</name>
        <dbReference type="ChEBI" id="CHEBI:30616"/>
    </ligand>
</feature>
<dbReference type="PROSITE" id="PS50011">
    <property type="entry name" value="PROTEIN_KINASE_DOM"/>
    <property type="match status" value="1"/>
</dbReference>
<dbReference type="GO" id="GO:0004674">
    <property type="term" value="F:protein serine/threonine kinase activity"/>
    <property type="evidence" value="ECO:0007669"/>
    <property type="project" value="TreeGrafter"/>
</dbReference>
<proteinExistence type="predicted"/>
<evidence type="ECO:0000256" key="5">
    <source>
        <dbReference type="ARBA" id="ARBA00022777"/>
    </source>
</evidence>
<dbReference type="FunFam" id="3.30.1150.10:FF:000002">
    <property type="entry name" value="Energy transducer TonB"/>
    <property type="match status" value="1"/>
</dbReference>
<keyword evidence="4 9" id="KW-0547">Nucleotide-binding</keyword>
<evidence type="ECO:0000256" key="9">
    <source>
        <dbReference type="PROSITE-ProRule" id="PRU10141"/>
    </source>
</evidence>
<feature type="domain" description="Protein kinase" evidence="11">
    <location>
        <begin position="22"/>
        <end position="302"/>
    </location>
</feature>
<evidence type="ECO:0000256" key="3">
    <source>
        <dbReference type="ARBA" id="ARBA00022692"/>
    </source>
</evidence>
<name>A0A9E2L6H7_9BACT</name>
<feature type="region of interest" description="Disordered" evidence="10">
    <location>
        <begin position="491"/>
        <end position="574"/>
    </location>
</feature>
<dbReference type="PANTHER" id="PTHR43289">
    <property type="entry name" value="MITOGEN-ACTIVATED PROTEIN KINASE KINASE KINASE 20-RELATED"/>
    <property type="match status" value="1"/>
</dbReference>
<dbReference type="Pfam" id="PF00069">
    <property type="entry name" value="Pkinase"/>
    <property type="match status" value="1"/>
</dbReference>
<evidence type="ECO:0000256" key="8">
    <source>
        <dbReference type="ARBA" id="ARBA00023136"/>
    </source>
</evidence>
<dbReference type="InterPro" id="IPR017441">
    <property type="entry name" value="Protein_kinase_ATP_BS"/>
</dbReference>
<sequence length="685" mass="75816">MNNTNDNALKPGTLLRGKSYTYTIQKDLGQGTFGITYLATTQVKITGALGEIDTTIQVAIKEFFMSDINGREDNTVTSGSKGGVYDKYKQKFAREAENLSKLHHPHIVKVLEYFETNNTVYYAMEYVEGGNLNEYIEQKNGLPEAECVKYTRQIGSALSYMHAHKMLHLDLKPGNVMLRKNGDAVLIDFGLSKQYDETGKPETSTSVGGGTPGYAPIEQANYHDGKGFPVTMDVYALGATMYKMLTGERPPEASDILNDGFPTYKLQEHQVSDKMIAHVTKAMAPMKKDRPQSVEEFLKELEGGKTASNGDDEGTDYEIFPVKERITLPHSTHELSFSFSESSHPKFHHFKAKFSPTSLSIQAYVEYELVKSREYTFDKTRFEALLAAINSLKLYKVAEVDSRGFTGGETISLQVGEWDVYHYGTKSEHFGTLSGDVYPLLDKIKEAIPDFPNLWTKDSVWDKYKIPLIGGGIACVLAIVLMILLNTGNKPSPAQTPPQVNTESASPKVNTNAGTSQPAAVESIADKPDKQTEGKQGTSEEARKPESTTTPAKKTQATPTQTTQRQSAPQTTLKEEVVKDDKIYETVDQMPGYPNGMAGIMLYLSENVRYPATAQESGIQGRVVVRFVINTDGSVTDAKVIRSVDPDLDKEAVRVVSSMTKWRPGKLNGKAVRVAYTLPIMFRLE</sequence>
<dbReference type="Gene3D" id="3.30.1150.10">
    <property type="match status" value="1"/>
</dbReference>
<dbReference type="GO" id="GO:0055085">
    <property type="term" value="P:transmembrane transport"/>
    <property type="evidence" value="ECO:0007669"/>
    <property type="project" value="InterPro"/>
</dbReference>
<comment type="caution">
    <text evidence="13">The sequence shown here is derived from an EMBL/GenBank/DDBJ whole genome shotgun (WGS) entry which is preliminary data.</text>
</comment>
<dbReference type="InterPro" id="IPR008271">
    <property type="entry name" value="Ser/Thr_kinase_AS"/>
</dbReference>
<accession>A0A9E2L6H7</accession>
<dbReference type="GO" id="GO:0016020">
    <property type="term" value="C:membrane"/>
    <property type="evidence" value="ECO:0007669"/>
    <property type="project" value="UniProtKB-SubCell"/>
</dbReference>
<dbReference type="GO" id="GO:0015891">
    <property type="term" value="P:siderophore transport"/>
    <property type="evidence" value="ECO:0007669"/>
    <property type="project" value="InterPro"/>
</dbReference>
<feature type="compositionally biased region" description="Basic and acidic residues" evidence="10">
    <location>
        <begin position="524"/>
        <end position="546"/>
    </location>
</feature>
<dbReference type="SUPFAM" id="SSF74653">
    <property type="entry name" value="TolA/TonB C-terminal domain"/>
    <property type="match status" value="1"/>
</dbReference>
<evidence type="ECO:0000256" key="6">
    <source>
        <dbReference type="ARBA" id="ARBA00022840"/>
    </source>
</evidence>
<feature type="domain" description="TonB C-terminal" evidence="12">
    <location>
        <begin position="595"/>
        <end position="685"/>
    </location>
</feature>
<keyword evidence="5" id="KW-0418">Kinase</keyword>
<evidence type="ECO:0000256" key="7">
    <source>
        <dbReference type="ARBA" id="ARBA00022989"/>
    </source>
</evidence>
<dbReference type="GO" id="GO:0030288">
    <property type="term" value="C:outer membrane-bounded periplasmic space"/>
    <property type="evidence" value="ECO:0007669"/>
    <property type="project" value="InterPro"/>
</dbReference>
<dbReference type="PRINTS" id="PR01374">
    <property type="entry name" value="TONBPROTEIN"/>
</dbReference>
<evidence type="ECO:0000313" key="13">
    <source>
        <dbReference type="EMBL" id="MBU3853795.1"/>
    </source>
</evidence>
<feature type="compositionally biased region" description="Low complexity" evidence="10">
    <location>
        <begin position="547"/>
        <end position="572"/>
    </location>
</feature>
<dbReference type="Proteomes" id="UP000823865">
    <property type="component" value="Unassembled WGS sequence"/>
</dbReference>
<organism evidence="13 14">
    <name type="scientific">Candidatus Paraprevotella stercoravium</name>
    <dbReference type="NCBI Taxonomy" id="2838725"/>
    <lineage>
        <taxon>Bacteria</taxon>
        <taxon>Pseudomonadati</taxon>
        <taxon>Bacteroidota</taxon>
        <taxon>Bacteroidia</taxon>
        <taxon>Bacteroidales</taxon>
        <taxon>Prevotellaceae</taxon>
        <taxon>Paraprevotella</taxon>
    </lineage>
</organism>
<evidence type="ECO:0000259" key="11">
    <source>
        <dbReference type="PROSITE" id="PS50011"/>
    </source>
</evidence>
<dbReference type="PROSITE" id="PS52015">
    <property type="entry name" value="TONB_CTD"/>
    <property type="match status" value="1"/>
</dbReference>
<evidence type="ECO:0000256" key="2">
    <source>
        <dbReference type="ARBA" id="ARBA00022679"/>
    </source>
</evidence>
<reference evidence="13" key="2">
    <citation type="submission" date="2021-04" db="EMBL/GenBank/DDBJ databases">
        <authorList>
            <person name="Gilroy R."/>
        </authorList>
    </citation>
    <scope>NUCLEOTIDE SEQUENCE</scope>
    <source>
        <strain evidence="13">G3-2149</strain>
    </source>
</reference>
<dbReference type="GO" id="GO:0005524">
    <property type="term" value="F:ATP binding"/>
    <property type="evidence" value="ECO:0007669"/>
    <property type="project" value="UniProtKB-UniRule"/>
</dbReference>
<evidence type="ECO:0000256" key="10">
    <source>
        <dbReference type="SAM" id="MobiDB-lite"/>
    </source>
</evidence>
<dbReference type="Pfam" id="PF03544">
    <property type="entry name" value="TonB_C"/>
    <property type="match status" value="1"/>
</dbReference>
<dbReference type="SMART" id="SM00220">
    <property type="entry name" value="S_TKc"/>
    <property type="match status" value="1"/>
</dbReference>
<dbReference type="AlphaFoldDB" id="A0A9E2L6H7"/>
<keyword evidence="3" id="KW-0812">Transmembrane</keyword>
<keyword evidence="8" id="KW-0472">Membrane</keyword>
<dbReference type="EMBL" id="JAHLFU010000176">
    <property type="protein sequence ID" value="MBU3853795.1"/>
    <property type="molecule type" value="Genomic_DNA"/>
</dbReference>
<dbReference type="InterPro" id="IPR003538">
    <property type="entry name" value="TonB"/>
</dbReference>
<gene>
    <name evidence="13" type="ORF">H9789_08280</name>
</gene>
<reference evidence="13" key="1">
    <citation type="journal article" date="2021" name="PeerJ">
        <title>Extensive microbial diversity within the chicken gut microbiome revealed by metagenomics and culture.</title>
        <authorList>
            <person name="Gilroy R."/>
            <person name="Ravi A."/>
            <person name="Getino M."/>
            <person name="Pursley I."/>
            <person name="Horton D.L."/>
            <person name="Alikhan N.F."/>
            <person name="Baker D."/>
            <person name="Gharbi K."/>
            <person name="Hall N."/>
            <person name="Watson M."/>
            <person name="Adriaenssens E.M."/>
            <person name="Foster-Nyarko E."/>
            <person name="Jarju S."/>
            <person name="Secka A."/>
            <person name="Antonio M."/>
            <person name="Oren A."/>
            <person name="Chaudhuri R.R."/>
            <person name="La Ragione R."/>
            <person name="Hildebrand F."/>
            <person name="Pallen M.J."/>
        </authorList>
    </citation>
    <scope>NUCLEOTIDE SEQUENCE</scope>
    <source>
        <strain evidence="13">G3-2149</strain>
    </source>
</reference>